<comment type="caution">
    <text evidence="3">The sequence shown here is derived from an EMBL/GenBank/DDBJ whole genome shotgun (WGS) entry which is preliminary data.</text>
</comment>
<keyword evidence="4" id="KW-1185">Reference proteome</keyword>
<proteinExistence type="predicted"/>
<organism evidence="3 4">
    <name type="scientific">Microbacterium marinilacus</name>
    <dbReference type="NCBI Taxonomy" id="415209"/>
    <lineage>
        <taxon>Bacteria</taxon>
        <taxon>Bacillati</taxon>
        <taxon>Actinomycetota</taxon>
        <taxon>Actinomycetes</taxon>
        <taxon>Micrococcales</taxon>
        <taxon>Microbacteriaceae</taxon>
        <taxon>Microbacterium</taxon>
    </lineage>
</organism>
<reference evidence="4" key="1">
    <citation type="journal article" date="2019" name="Int. J. Syst. Evol. Microbiol.">
        <title>The Global Catalogue of Microorganisms (GCM) 10K type strain sequencing project: providing services to taxonomists for standard genome sequencing and annotation.</title>
        <authorList>
            <consortium name="The Broad Institute Genomics Platform"/>
            <consortium name="The Broad Institute Genome Sequencing Center for Infectious Disease"/>
            <person name="Wu L."/>
            <person name="Ma J."/>
        </authorList>
    </citation>
    <scope>NUCLEOTIDE SEQUENCE [LARGE SCALE GENOMIC DNA]</scope>
    <source>
        <strain evidence="4">JCM 16546</strain>
    </source>
</reference>
<feature type="domain" description="DUF3097" evidence="1">
    <location>
        <begin position="111"/>
        <end position="275"/>
    </location>
</feature>
<evidence type="ECO:0000259" key="2">
    <source>
        <dbReference type="Pfam" id="PF22845"/>
    </source>
</evidence>
<name>A0ABP7B4W1_9MICO</name>
<dbReference type="RefSeq" id="WP_221859982.1">
    <property type="nucleotide sequence ID" value="NZ_BAAAYV010000004.1"/>
</dbReference>
<dbReference type="InterPro" id="IPR021447">
    <property type="entry name" value="DUF3097_C"/>
</dbReference>
<evidence type="ECO:0000313" key="4">
    <source>
        <dbReference type="Proteomes" id="UP001410795"/>
    </source>
</evidence>
<sequence>MDDRYGTDVLAAGWRERGAKKVKTVPAEVDLVVEVGVDGFCGAITRLEAGNVELEDGKGRRRIFPLGRGFMIDGEPVELVVPVSAPQGRRRTASGSFVAEEQRARVALPHRILVEGKHDAELVEKVWGADLRVEGVAVEFLEGVDRLPDLLRDEPPGPDRRYGVLVDHLVPGSKESRIAQTIERGPHGAHLLIVGHPFIDVWQCVKPASVGIRAWPEVPRGEEWKAGVCRRLGWPHAEHADIARAWQHILSRVTTFRDIEPTLLGRVEELIDFVTSP</sequence>
<evidence type="ECO:0000313" key="3">
    <source>
        <dbReference type="EMBL" id="GAA3649436.1"/>
    </source>
</evidence>
<evidence type="ECO:0000259" key="1">
    <source>
        <dbReference type="Pfam" id="PF11296"/>
    </source>
</evidence>
<gene>
    <name evidence="3" type="ORF">GCM10022202_06390</name>
</gene>
<dbReference type="EMBL" id="BAAAYV010000004">
    <property type="protein sequence ID" value="GAA3649436.1"/>
    <property type="molecule type" value="Genomic_DNA"/>
</dbReference>
<dbReference type="Proteomes" id="UP001410795">
    <property type="component" value="Unassembled WGS sequence"/>
</dbReference>
<dbReference type="InterPro" id="IPR053883">
    <property type="entry name" value="DUF3097_N"/>
</dbReference>
<dbReference type="Pfam" id="PF22845">
    <property type="entry name" value="DUF3097_N"/>
    <property type="match status" value="1"/>
</dbReference>
<protein>
    <submittedName>
        <fullName evidence="3">DUF3097 domain-containing protein</fullName>
    </submittedName>
</protein>
<dbReference type="Pfam" id="PF11296">
    <property type="entry name" value="DUF3097_C"/>
    <property type="match status" value="1"/>
</dbReference>
<feature type="domain" description="DUF3097" evidence="2">
    <location>
        <begin position="25"/>
        <end position="82"/>
    </location>
</feature>
<accession>A0ABP7B4W1</accession>